<dbReference type="InParanoid" id="F8QH05"/>
<dbReference type="AlphaFoldDB" id="F8QH05"/>
<dbReference type="HOGENOM" id="CLU_3033825_0_0_1"/>
<reference evidence="2" key="1">
    <citation type="journal article" date="2011" name="Science">
        <title>The plant cell wall-decomposing machinery underlies the functional diversity of forest fungi.</title>
        <authorList>
            <person name="Eastwood D.C."/>
            <person name="Floudas D."/>
            <person name="Binder M."/>
            <person name="Majcherczyk A."/>
            <person name="Schneider P."/>
            <person name="Aerts A."/>
            <person name="Asiegbu F.O."/>
            <person name="Baker S.E."/>
            <person name="Barry K."/>
            <person name="Bendiksby M."/>
            <person name="Blumentritt M."/>
            <person name="Coutinho P.M."/>
            <person name="Cullen D."/>
            <person name="de Vries R.P."/>
            <person name="Gathman A."/>
            <person name="Goodell B."/>
            <person name="Henrissat B."/>
            <person name="Ihrmark K."/>
            <person name="Kauserud H."/>
            <person name="Kohler A."/>
            <person name="LaButti K."/>
            <person name="Lapidus A."/>
            <person name="Lavin J.L."/>
            <person name="Lee Y.-H."/>
            <person name="Lindquist E."/>
            <person name="Lilly W."/>
            <person name="Lucas S."/>
            <person name="Morin E."/>
            <person name="Murat C."/>
            <person name="Oguiza J.A."/>
            <person name="Park J."/>
            <person name="Pisabarro A.G."/>
            <person name="Riley R."/>
            <person name="Rosling A."/>
            <person name="Salamov A."/>
            <person name="Schmidt O."/>
            <person name="Schmutz J."/>
            <person name="Skrede I."/>
            <person name="Stenlid J."/>
            <person name="Wiebenga A."/>
            <person name="Xie X."/>
            <person name="Kuees U."/>
            <person name="Hibbett D.S."/>
            <person name="Hoffmeister D."/>
            <person name="Hoegberg N."/>
            <person name="Martin F."/>
            <person name="Grigoriev I.V."/>
            <person name="Watkinson S.C."/>
        </authorList>
    </citation>
    <scope>NUCLEOTIDE SEQUENCE [LARGE SCALE GENOMIC DNA]</scope>
    <source>
        <strain evidence="2">strain S7.3</strain>
    </source>
</reference>
<proteinExistence type="predicted"/>
<organism evidence="2">
    <name type="scientific">Serpula lacrymans var. lacrymans (strain S7.3)</name>
    <name type="common">Dry rot fungus</name>
    <dbReference type="NCBI Taxonomy" id="936435"/>
    <lineage>
        <taxon>Eukaryota</taxon>
        <taxon>Fungi</taxon>
        <taxon>Dikarya</taxon>
        <taxon>Basidiomycota</taxon>
        <taxon>Agaricomycotina</taxon>
        <taxon>Agaricomycetes</taxon>
        <taxon>Agaricomycetidae</taxon>
        <taxon>Boletales</taxon>
        <taxon>Coniophorineae</taxon>
        <taxon>Serpulaceae</taxon>
        <taxon>Serpula</taxon>
    </lineage>
</organism>
<sequence>MNLLQLKNYPPTLQPGETSNQCFDNGPVALFEPAAGALLISAVARGSQRIGDGSG</sequence>
<dbReference type="EMBL" id="GL945505">
    <property type="protein sequence ID" value="EGN92406.1"/>
    <property type="molecule type" value="Genomic_DNA"/>
</dbReference>
<protein>
    <submittedName>
        <fullName evidence="1">Uncharacterized protein</fullName>
    </submittedName>
</protein>
<keyword evidence="2" id="KW-1185">Reference proteome</keyword>
<dbReference type="Proteomes" id="UP000008063">
    <property type="component" value="Unassembled WGS sequence"/>
</dbReference>
<name>F8QH05_SERL3</name>
<accession>F8QH05</accession>
<evidence type="ECO:0000313" key="2">
    <source>
        <dbReference type="Proteomes" id="UP000008063"/>
    </source>
</evidence>
<evidence type="ECO:0000313" key="1">
    <source>
        <dbReference type="EMBL" id="EGN92406.1"/>
    </source>
</evidence>
<gene>
    <name evidence="1" type="ORF">SERLA73DRAFT_79622</name>
</gene>